<comment type="similarity">
    <text evidence="12">Belongs to the cytochrome b561 family.</text>
</comment>
<keyword evidence="10" id="KW-0408">Iron</keyword>
<comment type="cofactor">
    <cofactor evidence="1">
        <name>heme b</name>
        <dbReference type="ChEBI" id="CHEBI:60344"/>
    </cofactor>
</comment>
<evidence type="ECO:0000256" key="4">
    <source>
        <dbReference type="ARBA" id="ARBA00022475"/>
    </source>
</evidence>
<evidence type="ECO:0000256" key="3">
    <source>
        <dbReference type="ARBA" id="ARBA00022448"/>
    </source>
</evidence>
<sequence>MSPLPERYARPSVVLHWLMFLLFAGALAAIEYKGTLPKGSAGRALFTSIHMMLGQCILLFACVRVWARWRYTAPANIGAAWQIASAKLVHWVLYAIMFAMPISGILFVQAAGKDVTFLTWTLPRLVAENPDLKSTLKSAHEFVGNAVYFIVGLHIAGALWHQFVQRDNLLTRMR</sequence>
<dbReference type="GO" id="GO:0020037">
    <property type="term" value="F:heme binding"/>
    <property type="evidence" value="ECO:0007669"/>
    <property type="project" value="TreeGrafter"/>
</dbReference>
<keyword evidence="7" id="KW-0479">Metal-binding</keyword>
<evidence type="ECO:0000256" key="8">
    <source>
        <dbReference type="ARBA" id="ARBA00022982"/>
    </source>
</evidence>
<dbReference type="InterPro" id="IPR016174">
    <property type="entry name" value="Di-haem_cyt_TM"/>
</dbReference>
<gene>
    <name evidence="13" type="ORF">A9Y76_13380</name>
</gene>
<comment type="subcellular location">
    <subcellularLocation>
        <location evidence="2">Cell membrane</location>
        <topology evidence="2">Multi-pass membrane protein</topology>
    </subcellularLocation>
</comment>
<organism evidence="13 14">
    <name type="scientific">Ralstonia insidiosa</name>
    <dbReference type="NCBI Taxonomy" id="190721"/>
    <lineage>
        <taxon>Bacteria</taxon>
        <taxon>Pseudomonadati</taxon>
        <taxon>Pseudomonadota</taxon>
        <taxon>Betaproteobacteria</taxon>
        <taxon>Burkholderiales</taxon>
        <taxon>Burkholderiaceae</taxon>
        <taxon>Ralstonia</taxon>
    </lineage>
</organism>
<keyword evidence="4" id="KW-1003">Cell membrane</keyword>
<dbReference type="GO" id="GO:0009055">
    <property type="term" value="F:electron transfer activity"/>
    <property type="evidence" value="ECO:0007669"/>
    <property type="project" value="InterPro"/>
</dbReference>
<dbReference type="GeneID" id="61527006"/>
<evidence type="ECO:0000256" key="5">
    <source>
        <dbReference type="ARBA" id="ARBA00022617"/>
    </source>
</evidence>
<dbReference type="Pfam" id="PF01292">
    <property type="entry name" value="Ni_hydr_CYTB"/>
    <property type="match status" value="1"/>
</dbReference>
<keyword evidence="8" id="KW-0249">Electron transport</keyword>
<dbReference type="PANTHER" id="PTHR30529">
    <property type="entry name" value="CYTOCHROME B561"/>
    <property type="match status" value="1"/>
</dbReference>
<accession>A0A191ZYZ5</accession>
<name>A0A191ZYZ5_9RALS</name>
<dbReference type="GO" id="GO:0005886">
    <property type="term" value="C:plasma membrane"/>
    <property type="evidence" value="ECO:0007669"/>
    <property type="project" value="UniProtKB-SubCell"/>
</dbReference>
<keyword evidence="5" id="KW-0349">Heme</keyword>
<evidence type="ECO:0000256" key="6">
    <source>
        <dbReference type="ARBA" id="ARBA00022692"/>
    </source>
</evidence>
<dbReference type="GO" id="GO:0022904">
    <property type="term" value="P:respiratory electron transport chain"/>
    <property type="evidence" value="ECO:0007669"/>
    <property type="project" value="InterPro"/>
</dbReference>
<keyword evidence="3" id="KW-0813">Transport</keyword>
<dbReference type="GO" id="GO:0046872">
    <property type="term" value="F:metal ion binding"/>
    <property type="evidence" value="ECO:0007669"/>
    <property type="project" value="UniProtKB-KW"/>
</dbReference>
<proteinExistence type="inferred from homology"/>
<keyword evidence="6" id="KW-0812">Transmembrane</keyword>
<evidence type="ECO:0000256" key="11">
    <source>
        <dbReference type="ARBA" id="ARBA00023136"/>
    </source>
</evidence>
<evidence type="ECO:0000313" key="13">
    <source>
        <dbReference type="EMBL" id="ANJ73400.1"/>
    </source>
</evidence>
<evidence type="ECO:0000256" key="9">
    <source>
        <dbReference type="ARBA" id="ARBA00022989"/>
    </source>
</evidence>
<dbReference type="PANTHER" id="PTHR30529:SF3">
    <property type="entry name" value="CYTOCHROME B561 HOMOLOG 1"/>
    <property type="match status" value="1"/>
</dbReference>
<dbReference type="InterPro" id="IPR011577">
    <property type="entry name" value="Cyt_b561_bac/Ni-Hgenase"/>
</dbReference>
<dbReference type="STRING" id="190721.ACS15_2798"/>
<evidence type="ECO:0000256" key="2">
    <source>
        <dbReference type="ARBA" id="ARBA00004651"/>
    </source>
</evidence>
<evidence type="ECO:0000313" key="14">
    <source>
        <dbReference type="Proteomes" id="UP000078572"/>
    </source>
</evidence>
<dbReference type="AlphaFoldDB" id="A0A191ZYZ5"/>
<dbReference type="SUPFAM" id="SSF81342">
    <property type="entry name" value="Transmembrane di-heme cytochromes"/>
    <property type="match status" value="1"/>
</dbReference>
<reference evidence="14" key="1">
    <citation type="submission" date="2016-06" db="EMBL/GenBank/DDBJ databases">
        <authorList>
            <person name="Xu Y."/>
            <person name="Nagy A."/>
            <person name="Yan X."/>
            <person name="Kim S.W."/>
            <person name="Haley B."/>
            <person name="Liu N.T."/>
            <person name="Nou X."/>
        </authorList>
    </citation>
    <scope>NUCLEOTIDE SEQUENCE [LARGE SCALE GENOMIC DNA]</scope>
    <source>
        <strain evidence="14">ATCC 49129</strain>
    </source>
</reference>
<keyword evidence="14" id="KW-1185">Reference proteome</keyword>
<evidence type="ECO:0000256" key="12">
    <source>
        <dbReference type="ARBA" id="ARBA00037975"/>
    </source>
</evidence>
<keyword evidence="9" id="KW-1133">Transmembrane helix</keyword>
<dbReference type="OrthoDB" id="8723024at2"/>
<evidence type="ECO:0000256" key="1">
    <source>
        <dbReference type="ARBA" id="ARBA00001970"/>
    </source>
</evidence>
<dbReference type="Proteomes" id="UP000078572">
    <property type="component" value="Chromosome 1"/>
</dbReference>
<dbReference type="RefSeq" id="WP_064804763.1">
    <property type="nucleotide sequence ID" value="NZ_CP016022.1"/>
</dbReference>
<protein>
    <submittedName>
        <fullName evidence="13">Cytochrome B</fullName>
    </submittedName>
</protein>
<keyword evidence="11" id="KW-0472">Membrane</keyword>
<evidence type="ECO:0000256" key="7">
    <source>
        <dbReference type="ARBA" id="ARBA00022723"/>
    </source>
</evidence>
<evidence type="ECO:0000256" key="10">
    <source>
        <dbReference type="ARBA" id="ARBA00023004"/>
    </source>
</evidence>
<dbReference type="EMBL" id="CP016022">
    <property type="protein sequence ID" value="ANJ73400.1"/>
    <property type="molecule type" value="Genomic_DNA"/>
</dbReference>
<dbReference type="InterPro" id="IPR052168">
    <property type="entry name" value="Cytochrome_b561_oxidase"/>
</dbReference>